<dbReference type="Gene3D" id="3.40.50.10810">
    <property type="entry name" value="Tandem AAA-ATPase domain"/>
    <property type="match status" value="1"/>
</dbReference>
<dbReference type="InterPro" id="IPR007527">
    <property type="entry name" value="Znf_SWIM"/>
</dbReference>
<dbReference type="InterPro" id="IPR050496">
    <property type="entry name" value="SNF2_RAD54_helicase_repair"/>
</dbReference>
<dbReference type="PROSITE" id="PS51194">
    <property type="entry name" value="HELICASE_CTER"/>
    <property type="match status" value="1"/>
</dbReference>
<dbReference type="InterPro" id="IPR014001">
    <property type="entry name" value="Helicase_ATP-bd"/>
</dbReference>
<keyword evidence="1" id="KW-0378">Hydrolase</keyword>
<evidence type="ECO:0000259" key="4">
    <source>
        <dbReference type="PROSITE" id="PS51192"/>
    </source>
</evidence>
<keyword evidence="6" id="KW-0347">Helicase</keyword>
<dbReference type="SUPFAM" id="SSF52540">
    <property type="entry name" value="P-loop containing nucleoside triphosphate hydrolases"/>
    <property type="match status" value="2"/>
</dbReference>
<evidence type="ECO:0000313" key="6">
    <source>
        <dbReference type="EMBL" id="KEQ30538.1"/>
    </source>
</evidence>
<organism evidence="6 7">
    <name type="scientific">Pedobacter antarcticus 4BY</name>
    <dbReference type="NCBI Taxonomy" id="1358423"/>
    <lineage>
        <taxon>Bacteria</taxon>
        <taxon>Pseudomonadati</taxon>
        <taxon>Bacteroidota</taxon>
        <taxon>Sphingobacteriia</taxon>
        <taxon>Sphingobacteriales</taxon>
        <taxon>Sphingobacteriaceae</taxon>
        <taxon>Pedobacter</taxon>
    </lineage>
</organism>
<evidence type="ECO:0000256" key="1">
    <source>
        <dbReference type="ARBA" id="ARBA00022801"/>
    </source>
</evidence>
<accession>A0A081PIL5</accession>
<evidence type="ECO:0000259" key="5">
    <source>
        <dbReference type="PROSITE" id="PS51194"/>
    </source>
</evidence>
<reference evidence="6 7" key="1">
    <citation type="journal article" date="1992" name="Int. J. Syst. Bacteriol.">
        <title>Sphingobacterium antarcticus sp. nov. a Psychrotrophic Bacterium from the Soils of Schirmacher Oasis, Antarctica.</title>
        <authorList>
            <person name="Shivaji S."/>
            <person name="Ray M.K."/>
            <person name="Rao N.S."/>
            <person name="Saiserr L."/>
            <person name="Jagannadham M.V."/>
            <person name="Kumar G.S."/>
            <person name="Reddy G."/>
            <person name="Bhargava P.M."/>
        </authorList>
    </citation>
    <scope>NUCLEOTIDE SEQUENCE [LARGE SCALE GENOMIC DNA]</scope>
    <source>
        <strain evidence="6 7">4BY</strain>
    </source>
</reference>
<dbReference type="InterPro" id="IPR027417">
    <property type="entry name" value="P-loop_NTPase"/>
</dbReference>
<dbReference type="Pfam" id="PF00176">
    <property type="entry name" value="SNF2-rel_dom"/>
    <property type="match status" value="1"/>
</dbReference>
<keyword evidence="6" id="KW-0067">ATP-binding</keyword>
<dbReference type="Proteomes" id="UP000028007">
    <property type="component" value="Unassembled WGS sequence"/>
</dbReference>
<evidence type="ECO:0000256" key="2">
    <source>
        <dbReference type="PROSITE-ProRule" id="PRU00325"/>
    </source>
</evidence>
<name>A0A081PIL5_9SPHI</name>
<dbReference type="RefSeq" id="WP_037439498.1">
    <property type="nucleotide sequence ID" value="NZ_JNFF01000034.1"/>
</dbReference>
<gene>
    <name evidence="6" type="ORF">N180_12790</name>
</gene>
<keyword evidence="2" id="KW-0479">Metal-binding</keyword>
<dbReference type="Gene3D" id="3.40.50.300">
    <property type="entry name" value="P-loop containing nucleotide triphosphate hydrolases"/>
    <property type="match status" value="1"/>
</dbReference>
<evidence type="ECO:0000259" key="3">
    <source>
        <dbReference type="PROSITE" id="PS50966"/>
    </source>
</evidence>
<keyword evidence="2" id="KW-0863">Zinc-finger</keyword>
<dbReference type="PROSITE" id="PS50966">
    <property type="entry name" value="ZF_SWIM"/>
    <property type="match status" value="1"/>
</dbReference>
<keyword evidence="6" id="KW-0547">Nucleotide-binding</keyword>
<dbReference type="InterPro" id="IPR049730">
    <property type="entry name" value="SNF2/RAD54-like_C"/>
</dbReference>
<feature type="domain" description="Helicase ATP-binding" evidence="4">
    <location>
        <begin position="677"/>
        <end position="836"/>
    </location>
</feature>
<sequence>MTVNPPFIIDDFNFRQLDRVWIIRHSAAQVDLTSAGYFQLLPEQIEIGYASFLIQDQSAMPVSISLRINTKQLIISCSCNAQKNLLCVHQSRVLMNVLEQNYLRIFFDWEIRIKKLQHTATGYGLENEKDLEAFFRIKLEGKELQVSPVLEYLLPVTTERNSQLKALLVPANSRNLPKHLLSAPDKKNILVFRQHKYYNHFQAELMEAAFTMQDKPKNPLESIPAIDFIWTAEAPAEVKFYTALSRFQQRYDQPDFALELNSLKALFLNPAKLKVYLHDPKVSENLTAAALKPVNLQKDKLEIELQVDLKDNFYTISASINIADKRFDLLMLPVTLHYFILHHKNLYLIDQPELLNLIHFFKKHHNHILIHESRYESFYQDVLAGLEQRIHINYTYIKKATVRQLKSEQKNHDGPQPDSELLIYLTDSEYYVLLNPVIRYNETEIPVLSRKQILTQDRNGKVFRINRDEEAELRFLTLISRQHPHFEDQLQQDAFYLHKKHFLDETWFLKTFQTWQESGITILGFQDLKGNKLNHNQAKIDIEIISGLDWFDTKLELSYGNQRVPLKQLHRAIRNKSKFVILGDGTHGLLPEQWLARLNELFQLATLNEEKLSLPKTSFTAIPDLFDAHMLSDQVKMELTEMNRQLADFNKIENIGKPPGLNAILRSYQQQGINWLNFLGTFNFGGILADDMGLGKTLQVIAYILSSRSKTKDNASLVVVPATLLFNWQAEIKKFAPELITYTLYGTERSKDSAQFKQADVVLTSYGTLLRDIGWLKNFVFEHIFLDESQQIKNPESLIYKAVILLKGRNRICMTGTPIENNTYDLYGQLSFACPGLLGSKQHFREQYASPVDQFNDTKKAAELRKKISPFILRRTKKEVATELPEKTEMVIYCEMDESQRKAYDVCKNEYKDYLNHVKSDDLAGHTIHILKGLTQLRQICNSPALLQDNLLHGNSSAKINVLMEEIQNHAPQHKILVFSQFVGMLDLIRKELRNKNINHEYLTGQSANRQKSVSNFQENDDVRVFLISLKAGGTGLNLTKADYVYLVDPWWNPAVENQAIDRSYRIGQEKHVVAVRLICPDTIEEKIMLLQQRKKNLFSDIIHTDSSLFNTMTKKDLLELLK</sequence>
<dbReference type="GO" id="GO:0016787">
    <property type="term" value="F:hydrolase activity"/>
    <property type="evidence" value="ECO:0007669"/>
    <property type="project" value="UniProtKB-KW"/>
</dbReference>
<dbReference type="GO" id="GO:0004386">
    <property type="term" value="F:helicase activity"/>
    <property type="evidence" value="ECO:0007669"/>
    <property type="project" value="UniProtKB-KW"/>
</dbReference>
<dbReference type="EMBL" id="JNFF01000034">
    <property type="protein sequence ID" value="KEQ30538.1"/>
    <property type="molecule type" value="Genomic_DNA"/>
</dbReference>
<dbReference type="SMART" id="SM00487">
    <property type="entry name" value="DEXDc"/>
    <property type="match status" value="1"/>
</dbReference>
<evidence type="ECO:0000313" key="7">
    <source>
        <dbReference type="Proteomes" id="UP000028007"/>
    </source>
</evidence>
<dbReference type="eggNOG" id="COG0553">
    <property type="taxonomic scope" value="Bacteria"/>
</dbReference>
<dbReference type="CDD" id="cd18793">
    <property type="entry name" value="SF2_C_SNF"/>
    <property type="match status" value="1"/>
</dbReference>
<dbReference type="OrthoDB" id="9760715at2"/>
<dbReference type="InterPro" id="IPR001650">
    <property type="entry name" value="Helicase_C-like"/>
</dbReference>
<dbReference type="GO" id="GO:0015616">
    <property type="term" value="F:DNA translocase activity"/>
    <property type="evidence" value="ECO:0007669"/>
    <property type="project" value="TreeGrafter"/>
</dbReference>
<protein>
    <submittedName>
        <fullName evidence="6">DNA helicase</fullName>
    </submittedName>
</protein>
<dbReference type="InterPro" id="IPR038718">
    <property type="entry name" value="SNF2-like_sf"/>
</dbReference>
<dbReference type="PANTHER" id="PTHR45629">
    <property type="entry name" value="SNF2/RAD54 FAMILY MEMBER"/>
    <property type="match status" value="1"/>
</dbReference>
<dbReference type="GO" id="GO:0005524">
    <property type="term" value="F:ATP binding"/>
    <property type="evidence" value="ECO:0007669"/>
    <property type="project" value="InterPro"/>
</dbReference>
<feature type="domain" description="Helicase C-terminal" evidence="5">
    <location>
        <begin position="959"/>
        <end position="1118"/>
    </location>
</feature>
<dbReference type="PANTHER" id="PTHR45629:SF7">
    <property type="entry name" value="DNA EXCISION REPAIR PROTEIN ERCC-6-RELATED"/>
    <property type="match status" value="1"/>
</dbReference>
<proteinExistence type="predicted"/>
<dbReference type="Pfam" id="PF00271">
    <property type="entry name" value="Helicase_C"/>
    <property type="match status" value="1"/>
</dbReference>
<dbReference type="GO" id="GO:0008270">
    <property type="term" value="F:zinc ion binding"/>
    <property type="evidence" value="ECO:0007669"/>
    <property type="project" value="UniProtKB-KW"/>
</dbReference>
<dbReference type="CDD" id="cd18012">
    <property type="entry name" value="DEXQc_arch_SWI2_SNF2"/>
    <property type="match status" value="1"/>
</dbReference>
<dbReference type="PROSITE" id="PS51192">
    <property type="entry name" value="HELICASE_ATP_BIND_1"/>
    <property type="match status" value="1"/>
</dbReference>
<keyword evidence="7" id="KW-1185">Reference proteome</keyword>
<feature type="domain" description="SWIM-type" evidence="3">
    <location>
        <begin position="62"/>
        <end position="98"/>
    </location>
</feature>
<keyword evidence="2" id="KW-0862">Zinc</keyword>
<comment type="caution">
    <text evidence="6">The sequence shown here is derived from an EMBL/GenBank/DDBJ whole genome shotgun (WGS) entry which is preliminary data.</text>
</comment>
<dbReference type="InterPro" id="IPR000330">
    <property type="entry name" value="SNF2_N"/>
</dbReference>
<dbReference type="SMART" id="SM00490">
    <property type="entry name" value="HELICc"/>
    <property type="match status" value="1"/>
</dbReference>
<dbReference type="AlphaFoldDB" id="A0A081PIL5"/>